<feature type="region of interest" description="Disordered" evidence="2">
    <location>
        <begin position="495"/>
        <end position="515"/>
    </location>
</feature>
<evidence type="ECO:0000256" key="2">
    <source>
        <dbReference type="SAM" id="MobiDB-lite"/>
    </source>
</evidence>
<feature type="coiled-coil region" evidence="1">
    <location>
        <begin position="380"/>
        <end position="435"/>
    </location>
</feature>
<gene>
    <name evidence="4" type="ORF">PIB30_096590</name>
</gene>
<comment type="caution">
    <text evidence="4">The sequence shown here is derived from an EMBL/GenBank/DDBJ whole genome shotgun (WGS) entry which is preliminary data.</text>
</comment>
<feature type="domain" description="Putative plant transposon protein" evidence="3">
    <location>
        <begin position="56"/>
        <end position="250"/>
    </location>
</feature>
<evidence type="ECO:0000313" key="5">
    <source>
        <dbReference type="Proteomes" id="UP001341840"/>
    </source>
</evidence>
<name>A0ABU6UUX1_9FABA</name>
<evidence type="ECO:0000256" key="1">
    <source>
        <dbReference type="SAM" id="Coils"/>
    </source>
</evidence>
<protein>
    <recommendedName>
        <fullName evidence="3">Putative plant transposon protein domain-containing protein</fullName>
    </recommendedName>
</protein>
<dbReference type="InterPro" id="IPR046796">
    <property type="entry name" value="Transposase_32_dom"/>
</dbReference>
<feature type="region of interest" description="Disordered" evidence="2">
    <location>
        <begin position="586"/>
        <end position="611"/>
    </location>
</feature>
<reference evidence="4 5" key="1">
    <citation type="journal article" date="2023" name="Plants (Basel)">
        <title>Bridging the Gap: Combining Genomics and Transcriptomics Approaches to Understand Stylosanthes scabra, an Orphan Legume from the Brazilian Caatinga.</title>
        <authorList>
            <person name="Ferreira-Neto J.R.C."/>
            <person name="da Silva M.D."/>
            <person name="Binneck E."/>
            <person name="de Melo N.F."/>
            <person name="da Silva R.H."/>
            <person name="de Melo A.L.T.M."/>
            <person name="Pandolfi V."/>
            <person name="Bustamante F.O."/>
            <person name="Brasileiro-Vidal A.C."/>
            <person name="Benko-Iseppon A.M."/>
        </authorList>
    </citation>
    <scope>NUCLEOTIDE SEQUENCE [LARGE SCALE GENOMIC DNA]</scope>
    <source>
        <tissue evidence="4">Leaves</tissue>
    </source>
</reference>
<proteinExistence type="predicted"/>
<organism evidence="4 5">
    <name type="scientific">Stylosanthes scabra</name>
    <dbReference type="NCBI Taxonomy" id="79078"/>
    <lineage>
        <taxon>Eukaryota</taxon>
        <taxon>Viridiplantae</taxon>
        <taxon>Streptophyta</taxon>
        <taxon>Embryophyta</taxon>
        <taxon>Tracheophyta</taxon>
        <taxon>Spermatophyta</taxon>
        <taxon>Magnoliopsida</taxon>
        <taxon>eudicotyledons</taxon>
        <taxon>Gunneridae</taxon>
        <taxon>Pentapetalae</taxon>
        <taxon>rosids</taxon>
        <taxon>fabids</taxon>
        <taxon>Fabales</taxon>
        <taxon>Fabaceae</taxon>
        <taxon>Papilionoideae</taxon>
        <taxon>50 kb inversion clade</taxon>
        <taxon>dalbergioids sensu lato</taxon>
        <taxon>Dalbergieae</taxon>
        <taxon>Pterocarpus clade</taxon>
        <taxon>Stylosanthes</taxon>
    </lineage>
</organism>
<accession>A0ABU6UUX1</accession>
<evidence type="ECO:0000259" key="3">
    <source>
        <dbReference type="Pfam" id="PF20167"/>
    </source>
</evidence>
<feature type="region of interest" description="Disordered" evidence="2">
    <location>
        <begin position="332"/>
        <end position="351"/>
    </location>
</feature>
<sequence>MASSSSVSVFNNHRFKTAFNEELYNTIVKNKKVIAECCIDLDEDEYPEIREQIALRGWRSLAAPKQEISIDLIHEFYANAVVTEEEMEKAGGHTFRSFVRGVPVDFSPGNIQTVMRFRTQVQGATTDFETRKEHDQQLDRVLADLCMPGATWKLSTGQLRVPIQLRRQELNPIARGWHEFSIHSLIPSSNRSEIPVIRAILIHYIMRGEDVRAEDIIADKIVRMAQGIKEKGKLGFPSAIYKLCKEAGVPLREFRKSRKIQAEKPITVRRMESTRLLRPVQRRQQENEEEDEPMPQSGEVNEEENVEEQGDDHDYHYQHDFEQHQPEFEHHQDFNEEQPTQQPPLYHMPTYTDQHQKDLDSIETQLQNMIPSSWYQQQALENMSKNQAEYMAELRDIKGKQQELYENNDRFYNQVRQEQREMVQEIQQIKNYQVNQTLVDSTRHKAYMDELAVMKARQEEFFSNQTTQYNMIRQDQKLLGKEILDVKKYQMSAITMGSGGSSSSPQPPPPPYDPDQALMKIREQHATFTEICRQLKDWTRNASARESYAVWAHQQANPNLVEMSSQKIVKQIYENIDYKRPMFRGLLKSDLQPSNPAPPPSSFKDPKDPPK</sequence>
<evidence type="ECO:0000313" key="4">
    <source>
        <dbReference type="EMBL" id="MED6165121.1"/>
    </source>
</evidence>
<dbReference type="EMBL" id="JASCZI010123131">
    <property type="protein sequence ID" value="MED6165121.1"/>
    <property type="molecule type" value="Genomic_DNA"/>
</dbReference>
<keyword evidence="5" id="KW-1185">Reference proteome</keyword>
<dbReference type="Proteomes" id="UP001341840">
    <property type="component" value="Unassembled WGS sequence"/>
</dbReference>
<keyword evidence="1" id="KW-0175">Coiled coil</keyword>
<dbReference type="Pfam" id="PF20167">
    <property type="entry name" value="Transposase_32"/>
    <property type="match status" value="1"/>
</dbReference>
<feature type="compositionally biased region" description="Acidic residues" evidence="2">
    <location>
        <begin position="300"/>
        <end position="310"/>
    </location>
</feature>
<feature type="region of interest" description="Disordered" evidence="2">
    <location>
        <begin position="265"/>
        <end position="310"/>
    </location>
</feature>